<sequence>MDRICKWSVRYDGESCALDFIARIEELCDVYDLPPDIMPRIIMELLNERFEDISTVATTPLLRETSGIPRLLRENAPTAMNTGSASRNVCRRCAQPGHLARECLNQRVLFFWDCGRPGVLTKDCCRQTTVQHIQARGMTVYESIEQRKPPPDELPKTMEITGITVVASLTIGGPAATGVMDTGATRSIVLEDFIGFIPHITNS</sequence>
<dbReference type="GO" id="GO:0003676">
    <property type="term" value="F:nucleic acid binding"/>
    <property type="evidence" value="ECO:0007669"/>
    <property type="project" value="InterPro"/>
</dbReference>
<organism evidence="3 4">
    <name type="scientific">Glossina palpalis gambiensis</name>
    <dbReference type="NCBI Taxonomy" id="67801"/>
    <lineage>
        <taxon>Eukaryota</taxon>
        <taxon>Metazoa</taxon>
        <taxon>Ecdysozoa</taxon>
        <taxon>Arthropoda</taxon>
        <taxon>Hexapoda</taxon>
        <taxon>Insecta</taxon>
        <taxon>Pterygota</taxon>
        <taxon>Neoptera</taxon>
        <taxon>Endopterygota</taxon>
        <taxon>Diptera</taxon>
        <taxon>Brachycera</taxon>
        <taxon>Muscomorpha</taxon>
        <taxon>Hippoboscoidea</taxon>
        <taxon>Glossinidae</taxon>
        <taxon>Glossina</taxon>
    </lineage>
</organism>
<protein>
    <recommendedName>
        <fullName evidence="2">CCHC-type domain-containing protein</fullName>
    </recommendedName>
</protein>
<dbReference type="VEuPathDB" id="VectorBase:GPPI000556"/>
<dbReference type="EnsemblMetazoa" id="GPPI000556-RA">
    <property type="protein sequence ID" value="GPPI000556-PA"/>
    <property type="gene ID" value="GPPI000556"/>
</dbReference>
<evidence type="ECO:0000313" key="3">
    <source>
        <dbReference type="EnsemblMetazoa" id="GPPI000556-PA"/>
    </source>
</evidence>
<dbReference type="SMART" id="SM00343">
    <property type="entry name" value="ZnF_C2HC"/>
    <property type="match status" value="1"/>
</dbReference>
<dbReference type="PROSITE" id="PS50158">
    <property type="entry name" value="ZF_CCHC"/>
    <property type="match status" value="1"/>
</dbReference>
<accession>A0A1B0AL45</accession>
<keyword evidence="1" id="KW-0862">Zinc</keyword>
<keyword evidence="1" id="KW-0479">Metal-binding</keyword>
<dbReference type="InterPro" id="IPR036875">
    <property type="entry name" value="Znf_CCHC_sf"/>
</dbReference>
<dbReference type="GO" id="GO:0008270">
    <property type="term" value="F:zinc ion binding"/>
    <property type="evidence" value="ECO:0007669"/>
    <property type="project" value="UniProtKB-KW"/>
</dbReference>
<keyword evidence="1" id="KW-0863">Zinc-finger</keyword>
<dbReference type="SUPFAM" id="SSF57756">
    <property type="entry name" value="Retrovirus zinc finger-like domains"/>
    <property type="match status" value="1"/>
</dbReference>
<dbReference type="Pfam" id="PF00098">
    <property type="entry name" value="zf-CCHC"/>
    <property type="match status" value="1"/>
</dbReference>
<dbReference type="Gene3D" id="4.10.60.10">
    <property type="entry name" value="Zinc finger, CCHC-type"/>
    <property type="match status" value="1"/>
</dbReference>
<evidence type="ECO:0000256" key="1">
    <source>
        <dbReference type="PROSITE-ProRule" id="PRU00047"/>
    </source>
</evidence>
<proteinExistence type="predicted"/>
<keyword evidence="4" id="KW-1185">Reference proteome</keyword>
<dbReference type="EMBL" id="JXJN01029884">
    <property type="status" value="NOT_ANNOTATED_CDS"/>
    <property type="molecule type" value="Genomic_DNA"/>
</dbReference>
<feature type="domain" description="CCHC-type" evidence="2">
    <location>
        <begin position="90"/>
        <end position="103"/>
    </location>
</feature>
<reference evidence="4" key="1">
    <citation type="submission" date="2015-01" db="EMBL/GenBank/DDBJ databases">
        <authorList>
            <person name="Aksoy S."/>
            <person name="Warren W."/>
            <person name="Wilson R.K."/>
        </authorList>
    </citation>
    <scope>NUCLEOTIDE SEQUENCE [LARGE SCALE GENOMIC DNA]</scope>
    <source>
        <strain evidence="4">IAEA</strain>
    </source>
</reference>
<reference evidence="3" key="2">
    <citation type="submission" date="2020-05" db="UniProtKB">
        <authorList>
            <consortium name="EnsemblMetazoa"/>
        </authorList>
    </citation>
    <scope>IDENTIFICATION</scope>
    <source>
        <strain evidence="3">IAEA</strain>
    </source>
</reference>
<evidence type="ECO:0000313" key="4">
    <source>
        <dbReference type="Proteomes" id="UP000092460"/>
    </source>
</evidence>
<dbReference type="Proteomes" id="UP000092460">
    <property type="component" value="Unassembled WGS sequence"/>
</dbReference>
<evidence type="ECO:0000259" key="2">
    <source>
        <dbReference type="PROSITE" id="PS50158"/>
    </source>
</evidence>
<name>A0A1B0AL45_9MUSC</name>
<dbReference type="AlphaFoldDB" id="A0A1B0AL45"/>
<dbReference type="InterPro" id="IPR001878">
    <property type="entry name" value="Znf_CCHC"/>
</dbReference>